<keyword evidence="3" id="KW-0808">Transferase</keyword>
<evidence type="ECO:0000256" key="2">
    <source>
        <dbReference type="ARBA" id="ARBA00022670"/>
    </source>
</evidence>
<dbReference type="InterPro" id="IPR012337">
    <property type="entry name" value="RNaseH-like_sf"/>
</dbReference>
<dbReference type="GO" id="GO:0006508">
    <property type="term" value="P:proteolysis"/>
    <property type="evidence" value="ECO:0007669"/>
    <property type="project" value="UniProtKB-KW"/>
</dbReference>
<evidence type="ECO:0000313" key="23">
    <source>
        <dbReference type="EMBL" id="KAD5802543.1"/>
    </source>
</evidence>
<dbReference type="PROSITE" id="PS00626">
    <property type="entry name" value="RCC1_2"/>
    <property type="match status" value="1"/>
</dbReference>
<evidence type="ECO:0000256" key="10">
    <source>
        <dbReference type="ARBA" id="ARBA00022801"/>
    </source>
</evidence>
<dbReference type="PANTHER" id="PTHR37984:SF5">
    <property type="entry name" value="PROTEIN NYNRIN-LIKE"/>
    <property type="match status" value="1"/>
</dbReference>
<name>A0A5N6P1Y9_9ASTR</name>
<feature type="repeat" description="RCC1" evidence="18">
    <location>
        <begin position="1792"/>
        <end position="1843"/>
    </location>
</feature>
<dbReference type="InterPro" id="IPR005162">
    <property type="entry name" value="Retrotrans_gag_dom"/>
</dbReference>
<dbReference type="Gene3D" id="2.130.10.30">
    <property type="entry name" value="Regulator of chromosome condensation 1/beta-lactamase-inhibitor protein II"/>
    <property type="match status" value="2"/>
</dbReference>
<dbReference type="GO" id="GO:0004519">
    <property type="term" value="F:endonuclease activity"/>
    <property type="evidence" value="ECO:0007669"/>
    <property type="project" value="UniProtKB-KW"/>
</dbReference>
<feature type="domain" description="Integrase catalytic" evidence="22">
    <location>
        <begin position="1143"/>
        <end position="1306"/>
    </location>
</feature>
<dbReference type="InterPro" id="IPR036397">
    <property type="entry name" value="RNaseH_sf"/>
</dbReference>
<dbReference type="InterPro" id="IPR000477">
    <property type="entry name" value="RT_dom"/>
</dbReference>
<evidence type="ECO:0000256" key="17">
    <source>
        <dbReference type="PROSITE-ProRule" id="PRU00047"/>
    </source>
</evidence>
<dbReference type="InterPro" id="IPR058923">
    <property type="entry name" value="RCC1-like_dom"/>
</dbReference>
<dbReference type="Gene3D" id="3.10.10.10">
    <property type="entry name" value="HIV Type 1 Reverse Transcriptase, subunit A, domain 1"/>
    <property type="match status" value="1"/>
</dbReference>
<dbReference type="Pfam" id="PF00098">
    <property type="entry name" value="zf-CCHC"/>
    <property type="match status" value="2"/>
</dbReference>
<dbReference type="Pfam" id="PF17917">
    <property type="entry name" value="RT_RNaseH"/>
    <property type="match status" value="1"/>
</dbReference>
<dbReference type="Pfam" id="PF24626">
    <property type="entry name" value="SH3_Tf2-1"/>
    <property type="match status" value="1"/>
</dbReference>
<evidence type="ECO:0000256" key="9">
    <source>
        <dbReference type="ARBA" id="ARBA00022759"/>
    </source>
</evidence>
<dbReference type="PROSITE" id="PS50994">
    <property type="entry name" value="INTEGRASE"/>
    <property type="match status" value="1"/>
</dbReference>
<dbReference type="GO" id="GO:0003887">
    <property type="term" value="F:DNA-directed DNA polymerase activity"/>
    <property type="evidence" value="ECO:0007669"/>
    <property type="project" value="UniProtKB-KW"/>
</dbReference>
<dbReference type="InterPro" id="IPR050951">
    <property type="entry name" value="Retrovirus_Pol_polyprotein"/>
</dbReference>
<dbReference type="InterPro" id="IPR009091">
    <property type="entry name" value="RCC1/BLIP-II"/>
</dbReference>
<keyword evidence="16" id="KW-0233">DNA recombination</keyword>
<feature type="repeat" description="RCC1" evidence="18">
    <location>
        <begin position="1900"/>
        <end position="1960"/>
    </location>
</feature>
<dbReference type="Proteomes" id="UP000326396">
    <property type="component" value="Linkage Group LG15"/>
</dbReference>
<evidence type="ECO:0000256" key="16">
    <source>
        <dbReference type="ARBA" id="ARBA00023172"/>
    </source>
</evidence>
<feature type="domain" description="CCHC-type" evidence="20">
    <location>
        <begin position="352"/>
        <end position="367"/>
    </location>
</feature>
<keyword evidence="9" id="KW-0255">Endonuclease</keyword>
<feature type="repeat" description="RCC1" evidence="18">
    <location>
        <begin position="1844"/>
        <end position="1897"/>
    </location>
</feature>
<dbReference type="Gene3D" id="2.40.70.10">
    <property type="entry name" value="Acid Proteases"/>
    <property type="match status" value="1"/>
</dbReference>
<feature type="repeat" description="RCC1" evidence="18">
    <location>
        <begin position="2011"/>
        <end position="2063"/>
    </location>
</feature>
<feature type="repeat" description="RCC1" evidence="18">
    <location>
        <begin position="2063"/>
        <end position="2126"/>
    </location>
</feature>
<evidence type="ECO:0000256" key="19">
    <source>
        <dbReference type="SAM" id="MobiDB-lite"/>
    </source>
</evidence>
<dbReference type="Pfam" id="PF17921">
    <property type="entry name" value="Integrase_H2C2"/>
    <property type="match status" value="1"/>
</dbReference>
<reference evidence="23 24" key="1">
    <citation type="submission" date="2019-05" db="EMBL/GenBank/DDBJ databases">
        <title>Mikania micrantha, genome provides insights into the molecular mechanism of rapid growth.</title>
        <authorList>
            <person name="Liu B."/>
        </authorList>
    </citation>
    <scope>NUCLEOTIDE SEQUENCE [LARGE SCALE GENOMIC DNA]</scope>
    <source>
        <strain evidence="23">NLD-2019</strain>
        <tissue evidence="23">Leaf</tissue>
    </source>
</reference>
<dbReference type="SUPFAM" id="SSF56672">
    <property type="entry name" value="DNA/RNA polymerases"/>
    <property type="match status" value="1"/>
</dbReference>
<dbReference type="SUPFAM" id="SSF50630">
    <property type="entry name" value="Acid proteases"/>
    <property type="match status" value="1"/>
</dbReference>
<proteinExistence type="predicted"/>
<dbReference type="GO" id="GO:0003677">
    <property type="term" value="F:DNA binding"/>
    <property type="evidence" value="ECO:0007669"/>
    <property type="project" value="UniProtKB-KW"/>
</dbReference>
<evidence type="ECO:0000256" key="13">
    <source>
        <dbReference type="ARBA" id="ARBA00022918"/>
    </source>
</evidence>
<keyword evidence="7" id="KW-0677">Repeat</keyword>
<keyword evidence="11" id="KW-0460">Magnesium</keyword>
<keyword evidence="13" id="KW-0695">RNA-directed DNA polymerase</keyword>
<dbReference type="SUPFAM" id="SSF50985">
    <property type="entry name" value="RCC1/BLIP-II"/>
    <property type="match status" value="1"/>
</dbReference>
<dbReference type="PROSITE" id="PS50012">
    <property type="entry name" value="RCC1_3"/>
    <property type="match status" value="7"/>
</dbReference>
<dbReference type="CDD" id="cd09274">
    <property type="entry name" value="RNase_HI_RT_Ty3"/>
    <property type="match status" value="1"/>
</dbReference>
<evidence type="ECO:0000259" key="22">
    <source>
        <dbReference type="PROSITE" id="PS50994"/>
    </source>
</evidence>
<dbReference type="PRINTS" id="PR00633">
    <property type="entry name" value="RCCNDNSATION"/>
</dbReference>
<keyword evidence="15" id="KW-0238">DNA-binding</keyword>
<dbReference type="GO" id="GO:0008270">
    <property type="term" value="F:zinc ion binding"/>
    <property type="evidence" value="ECO:0007669"/>
    <property type="project" value="UniProtKB-KW"/>
</dbReference>
<evidence type="ECO:0000256" key="4">
    <source>
        <dbReference type="ARBA" id="ARBA00022695"/>
    </source>
</evidence>
<feature type="region of interest" description="Disordered" evidence="19">
    <location>
        <begin position="239"/>
        <end position="292"/>
    </location>
</feature>
<dbReference type="Pfam" id="PF25390">
    <property type="entry name" value="WD40_RLD"/>
    <property type="match status" value="1"/>
</dbReference>
<evidence type="ECO:0000256" key="12">
    <source>
        <dbReference type="ARBA" id="ARBA00022908"/>
    </source>
</evidence>
<keyword evidence="24" id="KW-1185">Reference proteome</keyword>
<dbReference type="InterPro" id="IPR043502">
    <property type="entry name" value="DNA/RNA_pol_sf"/>
</dbReference>
<keyword evidence="6" id="KW-0479">Metal-binding</keyword>
<evidence type="ECO:0000256" key="18">
    <source>
        <dbReference type="PROSITE-ProRule" id="PRU00235"/>
    </source>
</evidence>
<keyword evidence="10" id="KW-0378">Hydrolase</keyword>
<dbReference type="InterPro" id="IPR041373">
    <property type="entry name" value="RT_RNaseH"/>
</dbReference>
<dbReference type="Pfam" id="PF00078">
    <property type="entry name" value="RVT_1"/>
    <property type="match status" value="1"/>
</dbReference>
<dbReference type="InterPro" id="IPR001878">
    <property type="entry name" value="Znf_CCHC"/>
</dbReference>
<protein>
    <recommendedName>
        <fullName evidence="1">RNA-directed DNA polymerase</fullName>
        <ecNumber evidence="1">2.7.7.49</ecNumber>
    </recommendedName>
</protein>
<dbReference type="InterPro" id="IPR041588">
    <property type="entry name" value="Integrase_H2C2"/>
</dbReference>
<gene>
    <name evidence="23" type="ORF">E3N88_13903</name>
</gene>
<dbReference type="InterPro" id="IPR000408">
    <property type="entry name" value="Reg_chr_condens"/>
</dbReference>
<dbReference type="GO" id="GO:0015074">
    <property type="term" value="P:DNA integration"/>
    <property type="evidence" value="ECO:0007669"/>
    <property type="project" value="UniProtKB-KW"/>
</dbReference>
<keyword evidence="5" id="KW-0540">Nuclease</keyword>
<dbReference type="Gene3D" id="1.10.340.70">
    <property type="match status" value="1"/>
</dbReference>
<dbReference type="SUPFAM" id="SSF57756">
    <property type="entry name" value="Retrovirus zinc finger-like domains"/>
    <property type="match status" value="1"/>
</dbReference>
<dbReference type="Pfam" id="PF03732">
    <property type="entry name" value="Retrotrans_gag"/>
    <property type="match status" value="1"/>
</dbReference>
<evidence type="ECO:0000256" key="1">
    <source>
        <dbReference type="ARBA" id="ARBA00012493"/>
    </source>
</evidence>
<dbReference type="FunFam" id="3.10.10.10:FF:000007">
    <property type="entry name" value="Retrovirus-related Pol polyprotein from transposon 17.6-like Protein"/>
    <property type="match status" value="1"/>
</dbReference>
<dbReference type="Gene3D" id="3.30.420.10">
    <property type="entry name" value="Ribonuclease H-like superfamily/Ribonuclease H"/>
    <property type="match status" value="2"/>
</dbReference>
<dbReference type="Pfam" id="PF08284">
    <property type="entry name" value="RVP_2"/>
    <property type="match status" value="1"/>
</dbReference>
<dbReference type="InterPro" id="IPR056924">
    <property type="entry name" value="SH3_Tf2-1"/>
</dbReference>
<evidence type="ECO:0000313" key="24">
    <source>
        <dbReference type="Proteomes" id="UP000326396"/>
    </source>
</evidence>
<keyword evidence="2" id="KW-0645">Protease</keyword>
<dbReference type="OrthoDB" id="532080at2759"/>
<accession>A0A5N6P1Y9</accession>
<evidence type="ECO:0000256" key="7">
    <source>
        <dbReference type="ARBA" id="ARBA00022737"/>
    </source>
</evidence>
<dbReference type="SUPFAM" id="SSF53098">
    <property type="entry name" value="Ribonuclease H-like"/>
    <property type="match status" value="1"/>
</dbReference>
<keyword evidence="17" id="KW-0863">Zinc-finger</keyword>
<dbReference type="GO" id="GO:0003964">
    <property type="term" value="F:RNA-directed DNA polymerase activity"/>
    <property type="evidence" value="ECO:0007669"/>
    <property type="project" value="UniProtKB-KW"/>
</dbReference>
<evidence type="ECO:0000256" key="3">
    <source>
        <dbReference type="ARBA" id="ARBA00022679"/>
    </source>
</evidence>
<dbReference type="SMART" id="SM00343">
    <property type="entry name" value="ZnF_C2HC"/>
    <property type="match status" value="2"/>
</dbReference>
<dbReference type="Gene3D" id="3.30.70.270">
    <property type="match status" value="2"/>
</dbReference>
<feature type="domain" description="Reverse transcriptase" evidence="21">
    <location>
        <begin position="621"/>
        <end position="800"/>
    </location>
</feature>
<keyword evidence="14" id="KW-0239">DNA-directed DNA polymerase</keyword>
<evidence type="ECO:0000256" key="8">
    <source>
        <dbReference type="ARBA" id="ARBA00022750"/>
    </source>
</evidence>
<dbReference type="CDD" id="cd01647">
    <property type="entry name" value="RT_LTR"/>
    <property type="match status" value="1"/>
</dbReference>
<dbReference type="FunFam" id="3.10.20.370:FF:000001">
    <property type="entry name" value="Retrovirus-related Pol polyprotein from transposon 17.6-like protein"/>
    <property type="match status" value="1"/>
</dbReference>
<dbReference type="GO" id="GO:0006310">
    <property type="term" value="P:DNA recombination"/>
    <property type="evidence" value="ECO:0007669"/>
    <property type="project" value="UniProtKB-KW"/>
</dbReference>
<dbReference type="GO" id="GO:0004190">
    <property type="term" value="F:aspartic-type endopeptidase activity"/>
    <property type="evidence" value="ECO:0007669"/>
    <property type="project" value="UniProtKB-KW"/>
</dbReference>
<evidence type="ECO:0000256" key="11">
    <source>
        <dbReference type="ARBA" id="ARBA00022842"/>
    </source>
</evidence>
<feature type="domain" description="CCHC-type" evidence="20">
    <location>
        <begin position="315"/>
        <end position="330"/>
    </location>
</feature>
<feature type="repeat" description="RCC1" evidence="18">
    <location>
        <begin position="1961"/>
        <end position="2010"/>
    </location>
</feature>
<dbReference type="PANTHER" id="PTHR37984">
    <property type="entry name" value="PROTEIN CBG26694"/>
    <property type="match status" value="1"/>
</dbReference>
<keyword evidence="17" id="KW-0862">Zinc</keyword>
<dbReference type="Gene3D" id="4.10.60.10">
    <property type="entry name" value="Zinc finger, CCHC-type"/>
    <property type="match status" value="1"/>
</dbReference>
<evidence type="ECO:0000256" key="14">
    <source>
        <dbReference type="ARBA" id="ARBA00022932"/>
    </source>
</evidence>
<dbReference type="CDD" id="cd00303">
    <property type="entry name" value="retropepsin_like"/>
    <property type="match status" value="1"/>
</dbReference>
<dbReference type="InterPro" id="IPR001584">
    <property type="entry name" value="Integrase_cat-core"/>
</dbReference>
<dbReference type="InterPro" id="IPR021109">
    <property type="entry name" value="Peptidase_aspartic_dom_sf"/>
</dbReference>
<evidence type="ECO:0000256" key="6">
    <source>
        <dbReference type="ARBA" id="ARBA00022723"/>
    </source>
</evidence>
<dbReference type="EMBL" id="SZYD01000007">
    <property type="protein sequence ID" value="KAD5802543.1"/>
    <property type="molecule type" value="Genomic_DNA"/>
</dbReference>
<dbReference type="PROSITE" id="PS50878">
    <property type="entry name" value="RT_POL"/>
    <property type="match status" value="1"/>
</dbReference>
<dbReference type="InterPro" id="IPR036875">
    <property type="entry name" value="Znf_CCHC_sf"/>
</dbReference>
<organism evidence="23 24">
    <name type="scientific">Mikania micrantha</name>
    <name type="common">bitter vine</name>
    <dbReference type="NCBI Taxonomy" id="192012"/>
    <lineage>
        <taxon>Eukaryota</taxon>
        <taxon>Viridiplantae</taxon>
        <taxon>Streptophyta</taxon>
        <taxon>Embryophyta</taxon>
        <taxon>Tracheophyta</taxon>
        <taxon>Spermatophyta</taxon>
        <taxon>Magnoliopsida</taxon>
        <taxon>eudicotyledons</taxon>
        <taxon>Gunneridae</taxon>
        <taxon>Pentapetalae</taxon>
        <taxon>asterids</taxon>
        <taxon>campanulids</taxon>
        <taxon>Asterales</taxon>
        <taxon>Asteraceae</taxon>
        <taxon>Asteroideae</taxon>
        <taxon>Heliantheae alliance</taxon>
        <taxon>Eupatorieae</taxon>
        <taxon>Mikania</taxon>
    </lineage>
</organism>
<dbReference type="InterPro" id="IPR043128">
    <property type="entry name" value="Rev_trsase/Diguanyl_cyclase"/>
</dbReference>
<dbReference type="FunFam" id="3.30.70.270:FF:000026">
    <property type="entry name" value="Transposon Ty3-G Gag-Pol polyprotein"/>
    <property type="match status" value="1"/>
</dbReference>
<evidence type="ECO:0000259" key="21">
    <source>
        <dbReference type="PROSITE" id="PS50878"/>
    </source>
</evidence>
<keyword evidence="4" id="KW-0548">Nucleotidyltransferase</keyword>
<keyword evidence="8" id="KW-0064">Aspartyl protease</keyword>
<evidence type="ECO:0000259" key="20">
    <source>
        <dbReference type="PROSITE" id="PS50158"/>
    </source>
</evidence>
<dbReference type="EC" id="2.7.7.49" evidence="1"/>
<sequence>MAGRRGGRRNAGGRGNINLTQAELNALINERVEEVLAAREAARNQNPLNQGANPNPPLCTFKMFLDCKPHSFSGTEGAVGLLRWIEKAESAFAMSNCRNDDRVKFAAGTFEGAALTWWNTNVQNLGLDAANALPWDDFKRMLNREYCPRGEVQKLETEFWNHKMIGSEVEAYTARSYELAHLCPEMATPPFKHIEKYIDGLPSQIQGMVLSADPITMQQAVRLTQKLTDSAVAQGLLPPRGAVTTTTDKGKRKWDDTLSKTSTLQPPPQQRKFGSSQAYAPPIPTNQNPGTYAGKHPKCNKCNLHHVLGQCGSIRCQRCGKSGHLAKDCRGELLVKTPQPQQQQQFEAPKGCFECGKPGHFKRDCPQLKNNNNNGNNNGPKGRAFVIGAKEARKDPNLATGTYLLNDNYASVLFDTGAEKSFISKDCSEILAITPTPLDIEYTVELADGKLIVTKHVLKECTLELAGHKFKIDLMPVTLGSFDVVVGMDWLSENQAEIICHDKVVRIPLPGGETLNIKGERSDIPLNIISCMKAHKCLRKGYTAILALITDKTEEEKRIENIPVVCNYSDVFPEDLPGLPPPRQVEFRIDLVPGAAPIARAPYPLAPLEMQELSNQLQELLDKGFIRPSFSPWGAPVLFVKKKDGTFRMCIDYRELNKVTIKNRYPLPRIDDLFDQLQGSSYYSKIDLRSGYHQLRVQEEDIPKTAFRTRYGHYEFLVMPFGLTNAPAIFMDLMNRVCKPYLDKFIIVFIDDILIYSKTQEEHKEHLQLALKLLREEKLYAKLSKCDFWVREVQFLGHVVNEQGIHVDKSKIEAIKNWEAPKTPTEVRQFLGLAGYYRRFIEGFSKIAQPLTGLTHKDKKYLWSDKQEAAFQLLKQKLCSAPILSLPDGTDDFVVYCDASIQGLGCVLMQREKVIAYASRQLKVHEKNYTTHDLELGAVVFALKIWRHYLYGTKCTIYTDHKSLQHIFEQKELNMRQRRWLELLNDYECAIKYHPGKANVVADALSRKNTSKPKRVRALQLTIHPNLPEQIRNAQVEALRPENLTAESLRGMEQQLTEKADGLHYFMERVWVPRHGNLRDLVMDESHKSRYSIHPGSDKMYHDLKVLYWWPHMKADIATYVGKCLTCAKVKIEYQKPSGLLTQPEIPMWKWEQISMDFITKLPRTPSGCDTIWVIVDRLTKSAHFLAIKENDKMEKLARIYVKEVVSRHGVPISIISDRDARFTSNFWKSLQRSLGTRLDMSTAYHPQTDGQSERTIQTLEDMLRACVVDFGNSWETHLPLVEFSYNNSYHTSIRAAPFEALYGRKCRSPICWAEVGDSQLTGPELVHETTEKIVQIRNRMAAARDRQKSYADKRRKPLEFQVGDKVLLKVSPWKGVIRFGKRGKLNPRYIGPFEILKRIGPVAYQLNLPAELDGVHNVFHVSNLKKCLFDDTLVVPLDEIQVDEQLRFVEEPVEIMDREVKQLKQSKIPIVKVRWNSKRGPEFTWEHELNTNYCETIVRGIIESYIAHWFWKPSVANTMHIGFGNQYAENDERGRKRCAKRSYGLPGIAKRSFCRKTGEITLRRYASGRVMDLGDARGFKIFWKAGGGRAVPTSGIASIRRREHTNTPELLIRPTRLEVGMGAILTNTLPLSCDGHGGRHNCQLRHIGLAYCVTGDCDPDNLPTLAPQQERGFSGSFARESYEWDLTNEDVDSPMEAFVWLHSPKLQPITFMLPFSRSWTIQGVPQELITEVENVRNPRFVALWGNGDYGRLGLGSLESKWRPAFVSAFGDGSLREIVCGGAHTLFLTDAGNVFAAGLNDSGQLGVEDCRSYAIDPVEVSGLPKDIVKISAGYYHSSAITESGELYMWGKNSSGQLGLGRKALKVIPVPSKVDFLNGVPIRMAALGSDHSIAVTVSDKGEVLSWGGGESGRLGHGHKSSLLGLLSSTSEYTPRLIKELEGVKIKSVAAGLLHSACLDENGSVYVFGEKTIQKLASRAESTVSTPSKIGEIPYSVEVACGAHHTCVITSGGELYTWGSNENGCLGTGDTHAVHVPEKVQGPFMRHSVRKVSCGWKHTAAISDGNVYTWGWGGAVGTFFEAEHSSGGQLGLGDDVDYVEPTLVDFGKSVKALQISCGFNHTGAVLEYN</sequence>
<dbReference type="PROSITE" id="PS50158">
    <property type="entry name" value="ZF_CCHC"/>
    <property type="match status" value="2"/>
</dbReference>
<keyword evidence="12" id="KW-0229">DNA integration</keyword>
<comment type="caution">
    <text evidence="23">The sequence shown here is derived from an EMBL/GenBank/DDBJ whole genome shotgun (WGS) entry which is preliminary data.</text>
</comment>
<evidence type="ECO:0000256" key="15">
    <source>
        <dbReference type="ARBA" id="ARBA00023125"/>
    </source>
</evidence>
<evidence type="ECO:0000256" key="5">
    <source>
        <dbReference type="ARBA" id="ARBA00022722"/>
    </source>
</evidence>
<feature type="repeat" description="RCC1" evidence="18">
    <location>
        <begin position="1740"/>
        <end position="1791"/>
    </location>
</feature>